<evidence type="ECO:0000313" key="2">
    <source>
        <dbReference type="Proteomes" id="UP000004198"/>
    </source>
</evidence>
<gene>
    <name evidence="1" type="ORF">CcarbDRAFT_1161</name>
</gene>
<evidence type="ECO:0000313" key="1">
    <source>
        <dbReference type="EMBL" id="EET88466.1"/>
    </source>
</evidence>
<organism evidence="1 2">
    <name type="scientific">Clostridium carboxidivorans P7</name>
    <dbReference type="NCBI Taxonomy" id="536227"/>
    <lineage>
        <taxon>Bacteria</taxon>
        <taxon>Bacillati</taxon>
        <taxon>Bacillota</taxon>
        <taxon>Clostridia</taxon>
        <taxon>Eubacteriales</taxon>
        <taxon>Clostridiaceae</taxon>
        <taxon>Clostridium</taxon>
    </lineage>
</organism>
<sequence>MKFTKMQGTGNDFIVIDDRKNSFLGKEGELD</sequence>
<name>C6PQU4_9CLOT</name>
<protein>
    <submittedName>
        <fullName evidence="1">Diaminopimelate epimerase</fullName>
    </submittedName>
</protein>
<dbReference type="SUPFAM" id="SSF54506">
    <property type="entry name" value="Diaminopimelate epimerase-like"/>
    <property type="match status" value="1"/>
</dbReference>
<dbReference type="Gene3D" id="3.10.310.10">
    <property type="entry name" value="Diaminopimelate Epimerase, Chain A, domain 1"/>
    <property type="match status" value="1"/>
</dbReference>
<proteinExistence type="predicted"/>
<dbReference type="AlphaFoldDB" id="C6PQU4"/>
<comment type="caution">
    <text evidence="1">The sequence shown here is derived from an EMBL/GenBank/DDBJ whole genome shotgun (WGS) entry which is preliminary data.</text>
</comment>
<dbReference type="EMBL" id="ACVI01000013">
    <property type="protein sequence ID" value="EET88466.1"/>
    <property type="molecule type" value="Genomic_DNA"/>
</dbReference>
<keyword evidence="2" id="KW-1185">Reference proteome</keyword>
<accession>C6PQU4</accession>
<dbReference type="Proteomes" id="UP000004198">
    <property type="component" value="Unassembled WGS sequence"/>
</dbReference>
<reference evidence="1 2" key="1">
    <citation type="submission" date="2009-06" db="EMBL/GenBank/DDBJ databases">
        <title>The draft genome of Clostridium carboxidivorans P7.</title>
        <authorList>
            <consortium name="US DOE Joint Genome Institute (JGI-PGF)"/>
            <person name="Lucas S."/>
            <person name="Copeland A."/>
            <person name="Lapidus A."/>
            <person name="Glavina del Rio T."/>
            <person name="Tice H."/>
            <person name="Bruce D."/>
            <person name="Goodwin L."/>
            <person name="Pitluck S."/>
            <person name="Larimer F."/>
            <person name="Land M.L."/>
            <person name="Hauser L."/>
            <person name="Hemme C.L."/>
        </authorList>
    </citation>
    <scope>NUCLEOTIDE SEQUENCE [LARGE SCALE GENOMIC DNA]</scope>
    <source>
        <strain evidence="1 2">P7</strain>
    </source>
</reference>